<dbReference type="GO" id="GO:0006020">
    <property type="term" value="P:inositol metabolic process"/>
    <property type="evidence" value="ECO:0007669"/>
    <property type="project" value="TreeGrafter"/>
</dbReference>
<dbReference type="InterPro" id="IPR020550">
    <property type="entry name" value="Inositol_monophosphatase_CS"/>
</dbReference>
<dbReference type="InterPro" id="IPR033942">
    <property type="entry name" value="IMPase"/>
</dbReference>
<keyword evidence="5 8" id="KW-0378">Hydrolase</keyword>
<protein>
    <recommendedName>
        <fullName evidence="8">Inositol-1-monophosphatase</fullName>
        <ecNumber evidence="8">3.1.3.25</ecNumber>
    </recommendedName>
</protein>
<comment type="caution">
    <text evidence="9">The sequence shown here is derived from an EMBL/GenBank/DDBJ whole genome shotgun (WGS) entry which is preliminary data.</text>
</comment>
<name>A0A8J2XUI5_9BACT</name>
<keyword evidence="4 7" id="KW-0479">Metal-binding</keyword>
<dbReference type="GO" id="GO:0046854">
    <property type="term" value="P:phosphatidylinositol phosphate biosynthetic process"/>
    <property type="evidence" value="ECO:0007669"/>
    <property type="project" value="InterPro"/>
</dbReference>
<dbReference type="PRINTS" id="PR01959">
    <property type="entry name" value="SBIMPHPHTASE"/>
</dbReference>
<keyword evidence="10" id="KW-1185">Reference proteome</keyword>
<reference evidence="9" key="2">
    <citation type="submission" date="2020-09" db="EMBL/GenBank/DDBJ databases">
        <authorList>
            <person name="Sun Q."/>
            <person name="Zhou Y."/>
        </authorList>
    </citation>
    <scope>NUCLEOTIDE SEQUENCE</scope>
    <source>
        <strain evidence="9">CGMCC 1.15448</strain>
    </source>
</reference>
<dbReference type="EMBL" id="BMJC01000004">
    <property type="protein sequence ID" value="GGB10930.1"/>
    <property type="molecule type" value="Genomic_DNA"/>
</dbReference>
<organism evidence="9 10">
    <name type="scientific">Puia dinghuensis</name>
    <dbReference type="NCBI Taxonomy" id="1792502"/>
    <lineage>
        <taxon>Bacteria</taxon>
        <taxon>Pseudomonadati</taxon>
        <taxon>Bacteroidota</taxon>
        <taxon>Chitinophagia</taxon>
        <taxon>Chitinophagales</taxon>
        <taxon>Chitinophagaceae</taxon>
        <taxon>Puia</taxon>
    </lineage>
</organism>
<evidence type="ECO:0000256" key="6">
    <source>
        <dbReference type="ARBA" id="ARBA00022842"/>
    </source>
</evidence>
<evidence type="ECO:0000256" key="2">
    <source>
        <dbReference type="ARBA" id="ARBA00001946"/>
    </source>
</evidence>
<dbReference type="PANTHER" id="PTHR20854">
    <property type="entry name" value="INOSITOL MONOPHOSPHATASE"/>
    <property type="match status" value="1"/>
</dbReference>
<feature type="binding site" evidence="7">
    <location>
        <position position="89"/>
    </location>
    <ligand>
        <name>Mg(2+)</name>
        <dbReference type="ChEBI" id="CHEBI:18420"/>
        <label>1</label>
        <note>catalytic</note>
    </ligand>
</feature>
<dbReference type="AlphaFoldDB" id="A0A8J2XUI5"/>
<reference evidence="9" key="1">
    <citation type="journal article" date="2014" name="Int. J. Syst. Evol. Microbiol.">
        <title>Complete genome sequence of Corynebacterium casei LMG S-19264T (=DSM 44701T), isolated from a smear-ripened cheese.</title>
        <authorList>
            <consortium name="US DOE Joint Genome Institute (JGI-PGF)"/>
            <person name="Walter F."/>
            <person name="Albersmeier A."/>
            <person name="Kalinowski J."/>
            <person name="Ruckert C."/>
        </authorList>
    </citation>
    <scope>NUCLEOTIDE SEQUENCE</scope>
    <source>
        <strain evidence="9">CGMCC 1.15448</strain>
    </source>
</reference>
<dbReference type="Gene3D" id="3.30.540.10">
    <property type="entry name" value="Fructose-1,6-Bisphosphatase, subunit A, domain 1"/>
    <property type="match status" value="1"/>
</dbReference>
<dbReference type="PROSITE" id="PS00630">
    <property type="entry name" value="IMP_2"/>
    <property type="match status" value="1"/>
</dbReference>
<dbReference type="Proteomes" id="UP000607559">
    <property type="component" value="Unassembled WGS sequence"/>
</dbReference>
<evidence type="ECO:0000256" key="4">
    <source>
        <dbReference type="ARBA" id="ARBA00022723"/>
    </source>
</evidence>
<dbReference type="Pfam" id="PF00459">
    <property type="entry name" value="Inositol_P"/>
    <property type="match status" value="1"/>
</dbReference>
<dbReference type="InterPro" id="IPR000760">
    <property type="entry name" value="Inositol_monophosphatase-like"/>
</dbReference>
<evidence type="ECO:0000256" key="1">
    <source>
        <dbReference type="ARBA" id="ARBA00001033"/>
    </source>
</evidence>
<evidence type="ECO:0000313" key="9">
    <source>
        <dbReference type="EMBL" id="GGB10930.1"/>
    </source>
</evidence>
<keyword evidence="6 7" id="KW-0460">Magnesium</keyword>
<comment type="similarity">
    <text evidence="3 8">Belongs to the inositol monophosphatase superfamily.</text>
</comment>
<comment type="cofactor">
    <cofactor evidence="2 7 8">
        <name>Mg(2+)</name>
        <dbReference type="ChEBI" id="CHEBI:18420"/>
    </cofactor>
</comment>
<feature type="binding site" evidence="7">
    <location>
        <position position="92"/>
    </location>
    <ligand>
        <name>Mg(2+)</name>
        <dbReference type="ChEBI" id="CHEBI:18420"/>
        <label>1</label>
        <note>catalytic</note>
    </ligand>
</feature>
<gene>
    <name evidence="9" type="ORF">GCM10011511_38130</name>
</gene>
<dbReference type="CDD" id="cd01639">
    <property type="entry name" value="IMPase"/>
    <property type="match status" value="1"/>
</dbReference>
<dbReference type="GO" id="GO:0008934">
    <property type="term" value="F:inositol monophosphate 1-phosphatase activity"/>
    <property type="evidence" value="ECO:0007669"/>
    <property type="project" value="InterPro"/>
</dbReference>
<dbReference type="EC" id="3.1.3.25" evidence="8"/>
<dbReference type="InterPro" id="IPR020583">
    <property type="entry name" value="Inositol_monoP_metal-BS"/>
</dbReference>
<evidence type="ECO:0000256" key="7">
    <source>
        <dbReference type="PIRSR" id="PIRSR600760-2"/>
    </source>
</evidence>
<feature type="binding site" evidence="7">
    <location>
        <position position="73"/>
    </location>
    <ligand>
        <name>Mg(2+)</name>
        <dbReference type="ChEBI" id="CHEBI:18420"/>
        <label>1</label>
        <note>catalytic</note>
    </ligand>
</feature>
<accession>A0A8J2XUI5</accession>
<dbReference type="PROSITE" id="PS00629">
    <property type="entry name" value="IMP_1"/>
    <property type="match status" value="1"/>
</dbReference>
<dbReference type="PANTHER" id="PTHR20854:SF4">
    <property type="entry name" value="INOSITOL-1-MONOPHOSPHATASE-RELATED"/>
    <property type="match status" value="1"/>
</dbReference>
<dbReference type="Gene3D" id="3.40.190.80">
    <property type="match status" value="1"/>
</dbReference>
<dbReference type="InterPro" id="IPR022337">
    <property type="entry name" value="Inositol_monophosphatase_SuhB"/>
</dbReference>
<feature type="binding site" evidence="7">
    <location>
        <position position="91"/>
    </location>
    <ligand>
        <name>Mg(2+)</name>
        <dbReference type="ChEBI" id="CHEBI:18420"/>
        <label>1</label>
        <note>catalytic</note>
    </ligand>
</feature>
<evidence type="ECO:0000256" key="3">
    <source>
        <dbReference type="ARBA" id="ARBA00009759"/>
    </source>
</evidence>
<dbReference type="FunFam" id="3.30.540.10:FF:000003">
    <property type="entry name" value="Inositol-1-monophosphatase"/>
    <property type="match status" value="1"/>
</dbReference>
<dbReference type="PRINTS" id="PR00377">
    <property type="entry name" value="IMPHPHTASES"/>
</dbReference>
<evidence type="ECO:0000256" key="5">
    <source>
        <dbReference type="ARBA" id="ARBA00022801"/>
    </source>
</evidence>
<sequence>MGSLSYLCAMLKSTLIKAVEAGAAVMQRYFQGEFTISNKEGINNLVTEADHASEKAIFEVIKTDYPDHYILSEEAGAIVMDSDFKWIIDPIDGTVNFAHGLPLCCVSVAIEQNGEMILGAVYNPFIKEFFFAQRGYGATLNDKKITVSEETSVAKSCLVTGFPYTYLDLPNSPLDVFSRLIRGGVPVRRLGSAAMDLCWVAAGRFDGFYEHKLQAWDSAAGFLIVEEAGGRVSDFAGDRYSPYQPHIIATNGKIHDELVEVVNGRHKHFVK</sequence>
<evidence type="ECO:0000256" key="8">
    <source>
        <dbReference type="RuleBase" id="RU364068"/>
    </source>
</evidence>
<proteinExistence type="inferred from homology"/>
<dbReference type="GO" id="GO:0046872">
    <property type="term" value="F:metal ion binding"/>
    <property type="evidence" value="ECO:0007669"/>
    <property type="project" value="UniProtKB-KW"/>
</dbReference>
<dbReference type="GO" id="GO:0007165">
    <property type="term" value="P:signal transduction"/>
    <property type="evidence" value="ECO:0007669"/>
    <property type="project" value="TreeGrafter"/>
</dbReference>
<evidence type="ECO:0000313" key="10">
    <source>
        <dbReference type="Proteomes" id="UP000607559"/>
    </source>
</evidence>
<dbReference type="SUPFAM" id="SSF56655">
    <property type="entry name" value="Carbohydrate phosphatase"/>
    <property type="match status" value="1"/>
</dbReference>
<feature type="binding site" evidence="7">
    <location>
        <position position="217"/>
    </location>
    <ligand>
        <name>Mg(2+)</name>
        <dbReference type="ChEBI" id="CHEBI:18420"/>
        <label>1</label>
        <note>catalytic</note>
    </ligand>
</feature>
<comment type="catalytic activity">
    <reaction evidence="1 8">
        <text>a myo-inositol phosphate + H2O = myo-inositol + phosphate</text>
        <dbReference type="Rhea" id="RHEA:24056"/>
        <dbReference type="ChEBI" id="CHEBI:15377"/>
        <dbReference type="ChEBI" id="CHEBI:17268"/>
        <dbReference type="ChEBI" id="CHEBI:43474"/>
        <dbReference type="ChEBI" id="CHEBI:84139"/>
        <dbReference type="EC" id="3.1.3.25"/>
    </reaction>
</comment>